<keyword evidence="3" id="KW-1185">Reference proteome</keyword>
<gene>
    <name evidence="2" type="ORF">AAG570_001206</name>
</gene>
<comment type="caution">
    <text evidence="2">The sequence shown here is derived from an EMBL/GenBank/DDBJ whole genome shotgun (WGS) entry which is preliminary data.</text>
</comment>
<dbReference type="AlphaFoldDB" id="A0ABD0YQ20"/>
<evidence type="ECO:0000313" key="2">
    <source>
        <dbReference type="EMBL" id="KAL1124582.1"/>
    </source>
</evidence>
<organism evidence="2 3">
    <name type="scientific">Ranatra chinensis</name>
    <dbReference type="NCBI Taxonomy" id="642074"/>
    <lineage>
        <taxon>Eukaryota</taxon>
        <taxon>Metazoa</taxon>
        <taxon>Ecdysozoa</taxon>
        <taxon>Arthropoda</taxon>
        <taxon>Hexapoda</taxon>
        <taxon>Insecta</taxon>
        <taxon>Pterygota</taxon>
        <taxon>Neoptera</taxon>
        <taxon>Paraneoptera</taxon>
        <taxon>Hemiptera</taxon>
        <taxon>Heteroptera</taxon>
        <taxon>Panheteroptera</taxon>
        <taxon>Nepomorpha</taxon>
        <taxon>Nepidae</taxon>
        <taxon>Ranatrinae</taxon>
        <taxon>Ranatra</taxon>
    </lineage>
</organism>
<reference evidence="2 3" key="1">
    <citation type="submission" date="2024-07" db="EMBL/GenBank/DDBJ databases">
        <title>Chromosome-level genome assembly of the water stick insect Ranatra chinensis (Heteroptera: Nepidae).</title>
        <authorList>
            <person name="Liu X."/>
        </authorList>
    </citation>
    <scope>NUCLEOTIDE SEQUENCE [LARGE SCALE GENOMIC DNA]</scope>
    <source>
        <strain evidence="2">Cailab_2021Rc</strain>
        <tissue evidence="2">Muscle</tissue>
    </source>
</reference>
<feature type="compositionally biased region" description="Basic and acidic residues" evidence="1">
    <location>
        <begin position="58"/>
        <end position="96"/>
    </location>
</feature>
<dbReference type="Proteomes" id="UP001558652">
    <property type="component" value="Unassembled WGS sequence"/>
</dbReference>
<evidence type="ECO:0000313" key="3">
    <source>
        <dbReference type="Proteomes" id="UP001558652"/>
    </source>
</evidence>
<sequence length="190" mass="21851">MAFAKRGPGNLGELYDMDELLEEPDLRGRFYGLKNGVELTFLRSRGTGKRKRSQKKEKKVEKKRKLDHEKKEQTKEELPRRKVENKESPAKGEKQLDIVIPAPQEQELGDYYPLTKSDDIGYEQYFWFCEAGVETSSVSCDRVLCVKSTAEGDIHGKDIRLMSPITTAEDGDYPKPVRISELRARNDKPR</sequence>
<feature type="region of interest" description="Disordered" evidence="1">
    <location>
        <begin position="44"/>
        <end position="102"/>
    </location>
</feature>
<feature type="region of interest" description="Disordered" evidence="1">
    <location>
        <begin position="167"/>
        <end position="190"/>
    </location>
</feature>
<feature type="compositionally biased region" description="Basic residues" evidence="1">
    <location>
        <begin position="46"/>
        <end position="57"/>
    </location>
</feature>
<dbReference type="EMBL" id="JBFDAA010000010">
    <property type="protein sequence ID" value="KAL1124582.1"/>
    <property type="molecule type" value="Genomic_DNA"/>
</dbReference>
<name>A0ABD0YQ20_9HEMI</name>
<feature type="compositionally biased region" description="Basic and acidic residues" evidence="1">
    <location>
        <begin position="172"/>
        <end position="190"/>
    </location>
</feature>
<accession>A0ABD0YQ20</accession>
<proteinExistence type="predicted"/>
<protein>
    <submittedName>
        <fullName evidence="2">Uncharacterized protein</fullName>
    </submittedName>
</protein>
<evidence type="ECO:0000256" key="1">
    <source>
        <dbReference type="SAM" id="MobiDB-lite"/>
    </source>
</evidence>